<keyword evidence="4" id="KW-1185">Reference proteome</keyword>
<name>A0A8J5XWR4_DIALT</name>
<gene>
    <name evidence="3" type="ORF">KFE25_008882</name>
</gene>
<feature type="compositionally biased region" description="Low complexity" evidence="1">
    <location>
        <begin position="290"/>
        <end position="302"/>
    </location>
</feature>
<accession>A0A8J5XWR4</accession>
<evidence type="ECO:0000313" key="4">
    <source>
        <dbReference type="Proteomes" id="UP000751190"/>
    </source>
</evidence>
<feature type="region of interest" description="Disordered" evidence="1">
    <location>
        <begin position="286"/>
        <end position="360"/>
    </location>
</feature>
<keyword evidence="2" id="KW-1133">Transmembrane helix</keyword>
<proteinExistence type="predicted"/>
<evidence type="ECO:0000313" key="3">
    <source>
        <dbReference type="EMBL" id="KAG8470461.1"/>
    </source>
</evidence>
<comment type="caution">
    <text evidence="3">The sequence shown here is derived from an EMBL/GenBank/DDBJ whole genome shotgun (WGS) entry which is preliminary data.</text>
</comment>
<sequence length="360" mass="38010">MSSWNPFSSGNTAELQMVGHPVGTWRPGDPWPGGVECASGKLADAFHMKPDRGCEPNCEQCQMVCLPSAFVGPFKNHGGEIGSNCFERGCSKYVGDGSRSGVQFFMFDCDPALQKEWAETNAVMTEDEVHQKLTECLAMCKSRDQACKLTCEATHKDELAEITLRMHAAAGFKGEHGDAYQTATVMGFILMCAVIAGIAGCFSIHAHHTTKDGKASKPPSKGAIAPSHTTNAMHVQIEGKVIQIATGTDGQLCALTDDGRVYAWTADDAAKARGALEAALVEGGVGDSVPAADTGAKPAAKASSRAQPQTPTRPATAYSEKMESPLPKSPSATVPRGNPRGAKQSISELKKSVNTIRAVN</sequence>
<organism evidence="3 4">
    <name type="scientific">Diacronema lutheri</name>
    <name type="common">Unicellular marine alga</name>
    <name type="synonym">Monochrysis lutheri</name>
    <dbReference type="NCBI Taxonomy" id="2081491"/>
    <lineage>
        <taxon>Eukaryota</taxon>
        <taxon>Haptista</taxon>
        <taxon>Haptophyta</taxon>
        <taxon>Pavlovophyceae</taxon>
        <taxon>Pavlovales</taxon>
        <taxon>Pavlovaceae</taxon>
        <taxon>Diacronema</taxon>
    </lineage>
</organism>
<reference evidence="3" key="1">
    <citation type="submission" date="2021-05" db="EMBL/GenBank/DDBJ databases">
        <title>The genome of the haptophyte Pavlova lutheri (Diacronema luteri, Pavlovales) - a model for lipid biosynthesis in eukaryotic algae.</title>
        <authorList>
            <person name="Hulatt C.J."/>
            <person name="Posewitz M.C."/>
        </authorList>
    </citation>
    <scope>NUCLEOTIDE SEQUENCE</scope>
    <source>
        <strain evidence="3">NIVA-4/92</strain>
    </source>
</reference>
<feature type="compositionally biased region" description="Polar residues" evidence="1">
    <location>
        <begin position="344"/>
        <end position="360"/>
    </location>
</feature>
<feature type="compositionally biased region" description="Polar residues" evidence="1">
    <location>
        <begin position="304"/>
        <end position="313"/>
    </location>
</feature>
<dbReference type="Proteomes" id="UP000751190">
    <property type="component" value="Unassembled WGS sequence"/>
</dbReference>
<keyword evidence="2" id="KW-0472">Membrane</keyword>
<evidence type="ECO:0000256" key="1">
    <source>
        <dbReference type="SAM" id="MobiDB-lite"/>
    </source>
</evidence>
<dbReference type="AlphaFoldDB" id="A0A8J5XWR4"/>
<evidence type="ECO:0000256" key="2">
    <source>
        <dbReference type="SAM" id="Phobius"/>
    </source>
</evidence>
<dbReference type="EMBL" id="JAGTXO010000001">
    <property type="protein sequence ID" value="KAG8470461.1"/>
    <property type="molecule type" value="Genomic_DNA"/>
</dbReference>
<feature type="transmembrane region" description="Helical" evidence="2">
    <location>
        <begin position="185"/>
        <end position="204"/>
    </location>
</feature>
<keyword evidence="2" id="KW-0812">Transmembrane</keyword>
<protein>
    <submittedName>
        <fullName evidence="3">Uncharacterized protein</fullName>
    </submittedName>
</protein>